<name>A0A9J5XD15_SOLCO</name>
<evidence type="ECO:0000313" key="2">
    <source>
        <dbReference type="Proteomes" id="UP000824120"/>
    </source>
</evidence>
<organism evidence="1 2">
    <name type="scientific">Solanum commersonii</name>
    <name type="common">Commerson's wild potato</name>
    <name type="synonym">Commerson's nightshade</name>
    <dbReference type="NCBI Taxonomy" id="4109"/>
    <lineage>
        <taxon>Eukaryota</taxon>
        <taxon>Viridiplantae</taxon>
        <taxon>Streptophyta</taxon>
        <taxon>Embryophyta</taxon>
        <taxon>Tracheophyta</taxon>
        <taxon>Spermatophyta</taxon>
        <taxon>Magnoliopsida</taxon>
        <taxon>eudicotyledons</taxon>
        <taxon>Gunneridae</taxon>
        <taxon>Pentapetalae</taxon>
        <taxon>asterids</taxon>
        <taxon>lamiids</taxon>
        <taxon>Solanales</taxon>
        <taxon>Solanaceae</taxon>
        <taxon>Solanoideae</taxon>
        <taxon>Solaneae</taxon>
        <taxon>Solanum</taxon>
    </lineage>
</organism>
<gene>
    <name evidence="1" type="ORF">H5410_046715</name>
</gene>
<reference evidence="1 2" key="1">
    <citation type="submission" date="2020-09" db="EMBL/GenBank/DDBJ databases">
        <title>De no assembly of potato wild relative species, Solanum commersonii.</title>
        <authorList>
            <person name="Cho K."/>
        </authorList>
    </citation>
    <scope>NUCLEOTIDE SEQUENCE [LARGE SCALE GENOMIC DNA]</scope>
    <source>
        <strain evidence="1">LZ3.2</strain>
        <tissue evidence="1">Leaf</tissue>
    </source>
</reference>
<accession>A0A9J5XD15</accession>
<proteinExistence type="predicted"/>
<dbReference type="EMBL" id="JACXVP010000009">
    <property type="protein sequence ID" value="KAG5586281.1"/>
    <property type="molecule type" value="Genomic_DNA"/>
</dbReference>
<evidence type="ECO:0000313" key="1">
    <source>
        <dbReference type="EMBL" id="KAG5586281.1"/>
    </source>
</evidence>
<dbReference type="PANTHER" id="PTHR46328:SF15">
    <property type="entry name" value="PROTEIN FAR1-RELATED SEQUENCE 5-LIKE"/>
    <property type="match status" value="1"/>
</dbReference>
<dbReference type="OrthoDB" id="1880485at2759"/>
<dbReference type="AlphaFoldDB" id="A0A9J5XD15"/>
<sequence length="138" mass="15419">MSEIRIKALTALNPQHLVPSGASKRGLHCPYHFMLSSTGQWGIYVGGEINASNKLFDDIHHFGVLVDLGAGVTTIDCSAESQSIACQDNVVPEPFIGMEFESEDVAKEFYDDYARHVGFIMRIDQCRHSEVDKRIFSR</sequence>
<keyword evidence="2" id="KW-1185">Reference proteome</keyword>
<dbReference type="Proteomes" id="UP000824120">
    <property type="component" value="Chromosome 9"/>
</dbReference>
<comment type="caution">
    <text evidence="1">The sequence shown here is derived from an EMBL/GenBank/DDBJ whole genome shotgun (WGS) entry which is preliminary data.</text>
</comment>
<protein>
    <submittedName>
        <fullName evidence="1">Uncharacterized protein</fullName>
    </submittedName>
</protein>
<dbReference type="PANTHER" id="PTHR46328">
    <property type="entry name" value="FAR-RED IMPAIRED RESPONSIVE (FAR1) FAMILY PROTEIN-RELATED"/>
    <property type="match status" value="1"/>
</dbReference>